<dbReference type="GO" id="GO:0000981">
    <property type="term" value="F:DNA-binding transcription factor activity, RNA polymerase II-specific"/>
    <property type="evidence" value="ECO:0007669"/>
    <property type="project" value="TreeGrafter"/>
</dbReference>
<dbReference type="Proteomes" id="UP001187192">
    <property type="component" value="Unassembled WGS sequence"/>
</dbReference>
<evidence type="ECO:0000256" key="5">
    <source>
        <dbReference type="ARBA" id="ARBA00023242"/>
    </source>
</evidence>
<dbReference type="PANTHER" id="PTHR13935">
    <property type="entry name" value="ACHAETE-SCUTE TRANSCRIPTION FACTOR-RELATED"/>
    <property type="match status" value="1"/>
</dbReference>
<dbReference type="GO" id="GO:0000977">
    <property type="term" value="F:RNA polymerase II transcription regulatory region sequence-specific DNA binding"/>
    <property type="evidence" value="ECO:0007669"/>
    <property type="project" value="TreeGrafter"/>
</dbReference>
<feature type="region of interest" description="Disordered" evidence="6">
    <location>
        <begin position="101"/>
        <end position="122"/>
    </location>
</feature>
<dbReference type="SUPFAM" id="SSF47459">
    <property type="entry name" value="HLH, helix-loop-helix DNA-binding domain"/>
    <property type="match status" value="1"/>
</dbReference>
<keyword evidence="4" id="KW-0804">Transcription</keyword>
<evidence type="ECO:0000313" key="8">
    <source>
        <dbReference type="EMBL" id="GMN40861.1"/>
    </source>
</evidence>
<feature type="compositionally biased region" description="Basic residues" evidence="6">
    <location>
        <begin position="1"/>
        <end position="11"/>
    </location>
</feature>
<evidence type="ECO:0000256" key="4">
    <source>
        <dbReference type="ARBA" id="ARBA00023163"/>
    </source>
</evidence>
<dbReference type="GO" id="GO:0090575">
    <property type="term" value="C:RNA polymerase II transcription regulator complex"/>
    <property type="evidence" value="ECO:0007669"/>
    <property type="project" value="TreeGrafter"/>
</dbReference>
<dbReference type="InterPro" id="IPR036638">
    <property type="entry name" value="HLH_DNA-bd_sf"/>
</dbReference>
<name>A0AA88ABK5_FICCA</name>
<dbReference type="InterPro" id="IPR011598">
    <property type="entry name" value="bHLH_dom"/>
</dbReference>
<keyword evidence="5" id="KW-0539">Nucleus</keyword>
<feature type="compositionally biased region" description="Polar residues" evidence="6">
    <location>
        <begin position="12"/>
        <end position="25"/>
    </location>
</feature>
<evidence type="ECO:0000256" key="2">
    <source>
        <dbReference type="ARBA" id="ARBA00023015"/>
    </source>
</evidence>
<gene>
    <name evidence="8" type="ORF">TIFTF001_010093</name>
</gene>
<feature type="domain" description="BHLH" evidence="7">
    <location>
        <begin position="31"/>
        <end position="83"/>
    </location>
</feature>
<comment type="subcellular location">
    <subcellularLocation>
        <location evidence="1">Nucleus</location>
    </subcellularLocation>
</comment>
<evidence type="ECO:0000256" key="6">
    <source>
        <dbReference type="SAM" id="MobiDB-lite"/>
    </source>
</evidence>
<keyword evidence="9" id="KW-1185">Reference proteome</keyword>
<dbReference type="GO" id="GO:0046983">
    <property type="term" value="F:protein dimerization activity"/>
    <property type="evidence" value="ECO:0007669"/>
    <property type="project" value="InterPro"/>
</dbReference>
<dbReference type="Pfam" id="PF00010">
    <property type="entry name" value="HLH"/>
    <property type="match status" value="1"/>
</dbReference>
<comment type="caution">
    <text evidence="8">The sequence shown here is derived from an EMBL/GenBank/DDBJ whole genome shotgun (WGS) entry which is preliminary data.</text>
</comment>
<evidence type="ECO:0000256" key="3">
    <source>
        <dbReference type="ARBA" id="ARBA00023125"/>
    </source>
</evidence>
<dbReference type="PANTHER" id="PTHR13935:SF106">
    <property type="entry name" value="ACHAETE-SCUTE COMPLEX PROTEIN T5-RELATED"/>
    <property type="match status" value="1"/>
</dbReference>
<dbReference type="Gene3D" id="4.10.280.10">
    <property type="entry name" value="Helix-loop-helix DNA-binding domain"/>
    <property type="match status" value="1"/>
</dbReference>
<dbReference type="EMBL" id="BTGU01000012">
    <property type="protein sequence ID" value="GMN40861.1"/>
    <property type="molecule type" value="Genomic_DNA"/>
</dbReference>
<dbReference type="CDD" id="cd18914">
    <property type="entry name" value="bHLH_AtORG2_like"/>
    <property type="match status" value="1"/>
</dbReference>
<dbReference type="PROSITE" id="PS50888">
    <property type="entry name" value="BHLH"/>
    <property type="match status" value="1"/>
</dbReference>
<evidence type="ECO:0000259" key="7">
    <source>
        <dbReference type="PROSITE" id="PS50888"/>
    </source>
</evidence>
<keyword evidence="3" id="KW-0238">DNA-binding</keyword>
<feature type="region of interest" description="Disordered" evidence="6">
    <location>
        <begin position="1"/>
        <end position="29"/>
    </location>
</feature>
<proteinExistence type="predicted"/>
<sequence>MDMGRGQHHKTLFSTSNINNSTTEGNVDDDERKIMRRDNERQRRQQMAFLNSSLRSLLPLEMIKGKRSVSDHMHEAVNYINYMTNKIEALTIKRDELKSSFDSSAQTTDPGSGSYNPENRSPNSVVVRPWLDGIEIVISSPFALSRMLEILLKEGLDIVGCASTKVNGGLIHTIQSEVNDPNNTSIDLSELQEKLRAQTSDLVAKMGTEVRTPDLGPEEHRSSRHHEHQAAPGAVD</sequence>
<keyword evidence="2" id="KW-0805">Transcription regulation</keyword>
<protein>
    <recommendedName>
        <fullName evidence="7">BHLH domain-containing protein</fullName>
    </recommendedName>
</protein>
<accession>A0AA88ABK5</accession>
<evidence type="ECO:0000256" key="1">
    <source>
        <dbReference type="ARBA" id="ARBA00004123"/>
    </source>
</evidence>
<organism evidence="8 9">
    <name type="scientific">Ficus carica</name>
    <name type="common">Common fig</name>
    <dbReference type="NCBI Taxonomy" id="3494"/>
    <lineage>
        <taxon>Eukaryota</taxon>
        <taxon>Viridiplantae</taxon>
        <taxon>Streptophyta</taxon>
        <taxon>Embryophyta</taxon>
        <taxon>Tracheophyta</taxon>
        <taxon>Spermatophyta</taxon>
        <taxon>Magnoliopsida</taxon>
        <taxon>eudicotyledons</taxon>
        <taxon>Gunneridae</taxon>
        <taxon>Pentapetalae</taxon>
        <taxon>rosids</taxon>
        <taxon>fabids</taxon>
        <taxon>Rosales</taxon>
        <taxon>Moraceae</taxon>
        <taxon>Ficeae</taxon>
        <taxon>Ficus</taxon>
    </lineage>
</organism>
<feature type="region of interest" description="Disordered" evidence="6">
    <location>
        <begin position="210"/>
        <end position="236"/>
    </location>
</feature>
<dbReference type="InterPro" id="IPR015660">
    <property type="entry name" value="MASH1/Ascl1a-like"/>
</dbReference>
<reference evidence="8" key="1">
    <citation type="submission" date="2023-07" db="EMBL/GenBank/DDBJ databases">
        <title>draft genome sequence of fig (Ficus carica).</title>
        <authorList>
            <person name="Takahashi T."/>
            <person name="Nishimura K."/>
        </authorList>
    </citation>
    <scope>NUCLEOTIDE SEQUENCE</scope>
</reference>
<dbReference type="AlphaFoldDB" id="A0AA88ABK5"/>
<evidence type="ECO:0000313" key="9">
    <source>
        <dbReference type="Proteomes" id="UP001187192"/>
    </source>
</evidence>